<reference evidence="2" key="1">
    <citation type="submission" date="2016-11" db="EMBL/GenBank/DDBJ databases">
        <authorList>
            <person name="Shukria A."/>
            <person name="Stevens D.C."/>
        </authorList>
    </citation>
    <scope>NUCLEOTIDE SEQUENCE [LARGE SCALE GENOMIC DNA]</scope>
    <source>
        <strain evidence="2">Cbfe23</strain>
    </source>
</reference>
<evidence type="ECO:0000313" key="1">
    <source>
        <dbReference type="EMBL" id="OJH36684.1"/>
    </source>
</evidence>
<accession>A0A1L9B354</accession>
<reference evidence="1 2" key="2">
    <citation type="submission" date="2016-12" db="EMBL/GenBank/DDBJ databases">
        <title>Draft Genome Sequence of Cystobacter ferrugineus Strain Cbfe23.</title>
        <authorList>
            <person name="Akbar S."/>
            <person name="Dowd S.E."/>
            <person name="Stevens D.C."/>
        </authorList>
    </citation>
    <scope>NUCLEOTIDE SEQUENCE [LARGE SCALE GENOMIC DNA]</scope>
    <source>
        <strain evidence="1 2">Cbfe23</strain>
    </source>
</reference>
<evidence type="ECO:0000313" key="2">
    <source>
        <dbReference type="Proteomes" id="UP000182229"/>
    </source>
</evidence>
<name>A0A1L9B354_9BACT</name>
<comment type="caution">
    <text evidence="1">The sequence shown here is derived from an EMBL/GenBank/DDBJ whole genome shotgun (WGS) entry which is preliminary data.</text>
</comment>
<dbReference type="Proteomes" id="UP000182229">
    <property type="component" value="Unassembled WGS sequence"/>
</dbReference>
<dbReference type="EMBL" id="MPIN01000010">
    <property type="protein sequence ID" value="OJH36684.1"/>
    <property type="molecule type" value="Genomic_DNA"/>
</dbReference>
<gene>
    <name evidence="1" type="ORF">BON30_33620</name>
</gene>
<dbReference type="AlphaFoldDB" id="A0A1L9B354"/>
<protein>
    <submittedName>
        <fullName evidence="1">Uncharacterized protein</fullName>
    </submittedName>
</protein>
<sequence>MLEVPPGDVVLTHEGADLQHERPAWRLHMVSHVMSGLSEALEGQNPFPARDAYEGRFLETAWGALYFATSAMVPVSAERTALRLQAVLRFWEPLKGARYLFKTLGAPFTLEELMGATCDWAMDAWCPGGETSARERLTTAAERMARATREDCIEAILRQMPHALTFARNLKHRDVVADPAFQRERLAVLSPPAFERVSGACTSDLLALLYSWDRQSGRK</sequence>
<proteinExistence type="predicted"/>
<organism evidence="1 2">
    <name type="scientific">Cystobacter ferrugineus</name>
    <dbReference type="NCBI Taxonomy" id="83449"/>
    <lineage>
        <taxon>Bacteria</taxon>
        <taxon>Pseudomonadati</taxon>
        <taxon>Myxococcota</taxon>
        <taxon>Myxococcia</taxon>
        <taxon>Myxococcales</taxon>
        <taxon>Cystobacterineae</taxon>
        <taxon>Archangiaceae</taxon>
        <taxon>Cystobacter</taxon>
    </lineage>
</organism>
<keyword evidence="2" id="KW-1185">Reference proteome</keyword>